<evidence type="ECO:0000313" key="1">
    <source>
        <dbReference type="EMBL" id="MPC30610.1"/>
    </source>
</evidence>
<dbReference type="AlphaFoldDB" id="A0A5B7E927"/>
<comment type="caution">
    <text evidence="1">The sequence shown here is derived from an EMBL/GenBank/DDBJ whole genome shotgun (WGS) entry which is preliminary data.</text>
</comment>
<evidence type="ECO:0000313" key="2">
    <source>
        <dbReference type="Proteomes" id="UP000324222"/>
    </source>
</evidence>
<accession>A0A5B7E927</accession>
<proteinExistence type="predicted"/>
<name>A0A5B7E927_PORTR</name>
<dbReference type="Proteomes" id="UP000324222">
    <property type="component" value="Unassembled WGS sequence"/>
</dbReference>
<keyword evidence="2" id="KW-1185">Reference proteome</keyword>
<reference evidence="1 2" key="1">
    <citation type="submission" date="2019-05" db="EMBL/GenBank/DDBJ databases">
        <title>Another draft genome of Portunus trituberculatus and its Hox gene families provides insights of decapod evolution.</title>
        <authorList>
            <person name="Jeong J.-H."/>
            <person name="Song I."/>
            <person name="Kim S."/>
            <person name="Choi T."/>
            <person name="Kim D."/>
            <person name="Ryu S."/>
            <person name="Kim W."/>
        </authorList>
    </citation>
    <scope>NUCLEOTIDE SEQUENCE [LARGE SCALE GENOMIC DNA]</scope>
    <source>
        <tissue evidence="1">Muscle</tissue>
    </source>
</reference>
<protein>
    <submittedName>
        <fullName evidence="1">Uncharacterized protein</fullName>
    </submittedName>
</protein>
<sequence length="137" mass="15417">MEVLTSTSVASPAGIRDRSQLDVVLEAVSTLSLIRNAGWLNIKLPPAVHHPPLILLMTRRSSPPTRNTPLLHRGALNVVDIMPFLHHHPLQPSLTRHSPPPRHTATNHRDITLEQRREGLTVQRETQPLRETFVQRG</sequence>
<dbReference type="EMBL" id="VSRR010002285">
    <property type="protein sequence ID" value="MPC30610.1"/>
    <property type="molecule type" value="Genomic_DNA"/>
</dbReference>
<organism evidence="1 2">
    <name type="scientific">Portunus trituberculatus</name>
    <name type="common">Swimming crab</name>
    <name type="synonym">Neptunus trituberculatus</name>
    <dbReference type="NCBI Taxonomy" id="210409"/>
    <lineage>
        <taxon>Eukaryota</taxon>
        <taxon>Metazoa</taxon>
        <taxon>Ecdysozoa</taxon>
        <taxon>Arthropoda</taxon>
        <taxon>Crustacea</taxon>
        <taxon>Multicrustacea</taxon>
        <taxon>Malacostraca</taxon>
        <taxon>Eumalacostraca</taxon>
        <taxon>Eucarida</taxon>
        <taxon>Decapoda</taxon>
        <taxon>Pleocyemata</taxon>
        <taxon>Brachyura</taxon>
        <taxon>Eubrachyura</taxon>
        <taxon>Portunoidea</taxon>
        <taxon>Portunidae</taxon>
        <taxon>Portuninae</taxon>
        <taxon>Portunus</taxon>
    </lineage>
</organism>
<gene>
    <name evidence="1" type="ORF">E2C01_023877</name>
</gene>